<evidence type="ECO:0000313" key="1">
    <source>
        <dbReference type="EMBL" id="KAI8032133.1"/>
    </source>
</evidence>
<accession>A0ACC0J308</accession>
<evidence type="ECO:0000313" key="2">
    <source>
        <dbReference type="Proteomes" id="UP001060215"/>
    </source>
</evidence>
<proteinExistence type="predicted"/>
<name>A0ACC0J308_9ERIC</name>
<keyword evidence="2" id="KW-1185">Reference proteome</keyword>
<dbReference type="Proteomes" id="UP001060215">
    <property type="component" value="Chromosome 1"/>
</dbReference>
<comment type="caution">
    <text evidence="1">The sequence shown here is derived from an EMBL/GenBank/DDBJ whole genome shotgun (WGS) entry which is preliminary data.</text>
</comment>
<dbReference type="EMBL" id="CM045758">
    <property type="protein sequence ID" value="KAI8032133.1"/>
    <property type="molecule type" value="Genomic_DNA"/>
</dbReference>
<gene>
    <name evidence="1" type="ORF">LOK49_LG01G03990</name>
</gene>
<protein>
    <submittedName>
        <fullName evidence="1">GDSL esterase/lipase</fullName>
    </submittedName>
</protein>
<organism evidence="1 2">
    <name type="scientific">Camellia lanceoleosa</name>
    <dbReference type="NCBI Taxonomy" id="1840588"/>
    <lineage>
        <taxon>Eukaryota</taxon>
        <taxon>Viridiplantae</taxon>
        <taxon>Streptophyta</taxon>
        <taxon>Embryophyta</taxon>
        <taxon>Tracheophyta</taxon>
        <taxon>Spermatophyta</taxon>
        <taxon>Magnoliopsida</taxon>
        <taxon>eudicotyledons</taxon>
        <taxon>Gunneridae</taxon>
        <taxon>Pentapetalae</taxon>
        <taxon>asterids</taxon>
        <taxon>Ericales</taxon>
        <taxon>Theaceae</taxon>
        <taxon>Camellia</taxon>
    </lineage>
</organism>
<reference evidence="1 2" key="1">
    <citation type="journal article" date="2022" name="Plant J.">
        <title>Chromosome-level genome of Camellia lanceoleosa provides a valuable resource for understanding genome evolution and self-incompatibility.</title>
        <authorList>
            <person name="Gong W."/>
            <person name="Xiao S."/>
            <person name="Wang L."/>
            <person name="Liao Z."/>
            <person name="Chang Y."/>
            <person name="Mo W."/>
            <person name="Hu G."/>
            <person name="Li W."/>
            <person name="Zhao G."/>
            <person name="Zhu H."/>
            <person name="Hu X."/>
            <person name="Ji K."/>
            <person name="Xiang X."/>
            <person name="Song Q."/>
            <person name="Yuan D."/>
            <person name="Jin S."/>
            <person name="Zhang L."/>
        </authorList>
    </citation>
    <scope>NUCLEOTIDE SEQUENCE [LARGE SCALE GENOMIC DNA]</scope>
    <source>
        <strain evidence="1">SQ_2022a</strain>
    </source>
</reference>
<sequence>MDSRVAIWGVGMLFFALMVVGESGDVGGGGGSSKRRKCEFPAIFNFGDSNSDTGAGSAAFGEIDEPNGMNFHLRKRSSDGRLIIDFFAEKLGLPYLDAPLDTIGTSFKHGANFAVGGSRISPIVLVGSMIPLHLGAQVSEFLQFKSRTIALSDYHPSNNTKNPPFESNYPEPEVFSKALYTIDIGHNDISYIFYNSSVPTVVNDLSNSVQRLLESGAKNFWIHNTGPHGCLPGSIDGCKMFFKEKCELDENGCVKRNNKQAVEFNKLLKEAVYKLRAKYPHAAITYVDVHSSKNYLVFNAKKLGFTDPFSFCCGTPKIYCGTRNGTDNKLLGTACSDPSKYIVWDGVHYTQAGNRFVANLIMNGSFSDPPLPLSEACHKV</sequence>